<protein>
    <submittedName>
        <fullName evidence="2">F-box domain-containing protein</fullName>
    </submittedName>
</protein>
<evidence type="ECO:0000313" key="2">
    <source>
        <dbReference type="EMBL" id="KAJ4799847.1"/>
    </source>
</evidence>
<evidence type="ECO:0000259" key="1">
    <source>
        <dbReference type="Pfam" id="PF03478"/>
    </source>
</evidence>
<dbReference type="InterPro" id="IPR005174">
    <property type="entry name" value="KIB1-4_b-propeller"/>
</dbReference>
<feature type="domain" description="KIB1-4 beta-propeller" evidence="1">
    <location>
        <begin position="100"/>
        <end position="336"/>
    </location>
</feature>
<organism evidence="2 3">
    <name type="scientific">Rhynchospora pubera</name>
    <dbReference type="NCBI Taxonomy" id="906938"/>
    <lineage>
        <taxon>Eukaryota</taxon>
        <taxon>Viridiplantae</taxon>
        <taxon>Streptophyta</taxon>
        <taxon>Embryophyta</taxon>
        <taxon>Tracheophyta</taxon>
        <taxon>Spermatophyta</taxon>
        <taxon>Magnoliopsida</taxon>
        <taxon>Liliopsida</taxon>
        <taxon>Poales</taxon>
        <taxon>Cyperaceae</taxon>
        <taxon>Cyperoideae</taxon>
        <taxon>Rhynchosporeae</taxon>
        <taxon>Rhynchospora</taxon>
    </lineage>
</organism>
<reference evidence="2" key="1">
    <citation type="submission" date="2022-08" db="EMBL/GenBank/DDBJ databases">
        <authorList>
            <person name="Marques A."/>
        </authorList>
    </citation>
    <scope>NUCLEOTIDE SEQUENCE</scope>
    <source>
        <strain evidence="2">RhyPub2mFocal</strain>
        <tissue evidence="2">Leaves</tissue>
    </source>
</reference>
<dbReference type="EMBL" id="JAMFTS010000002">
    <property type="protein sequence ID" value="KAJ4799847.1"/>
    <property type="molecule type" value="Genomic_DNA"/>
</dbReference>
<comment type="caution">
    <text evidence="2">The sequence shown here is derived from an EMBL/GenBank/DDBJ whole genome shotgun (WGS) entry which is preliminary data.</text>
</comment>
<proteinExistence type="predicted"/>
<accession>A0AAV8GBB8</accession>
<dbReference type="PANTHER" id="PTHR33110">
    <property type="entry name" value="F-BOX/KELCH-REPEAT PROTEIN-RELATED"/>
    <property type="match status" value="1"/>
</dbReference>
<dbReference type="Pfam" id="PF03478">
    <property type="entry name" value="Beta-prop_KIB1-4"/>
    <property type="match status" value="1"/>
</dbReference>
<keyword evidence="3" id="KW-1185">Reference proteome</keyword>
<dbReference type="AlphaFoldDB" id="A0AAV8GBB8"/>
<evidence type="ECO:0000313" key="3">
    <source>
        <dbReference type="Proteomes" id="UP001140206"/>
    </source>
</evidence>
<gene>
    <name evidence="2" type="ORF">LUZ62_051093</name>
</gene>
<dbReference type="Proteomes" id="UP001140206">
    <property type="component" value="Chromosome 2"/>
</dbReference>
<name>A0AAV8GBB8_9POAL</name>
<sequence length="369" mass="41879">MLIRAVKIKIIKRNKKPFSSDTLDLGFLYSTVSVKFVPCLCGGRLLHQDSWLPARRLDDRIRVRAVCKLWRSSISVSDPSPRLPWFLRFAGDGEEEIICYSLSSNKTYKIHCQQLRDAYFEGTAGSFILCCRDGRPEPVSLFNPFNGLEISLPSPNHFQVYGVVSNPLQEDILAVSGTEARTGDIWSGFIRPGEETWVIRRWDIEYHFGVCVYYGGLWYVNEHNAHTLIEDAATGNIVSVILSPVSDLVLSQHMLETCGEILIIFRCNATDKLEGTYFDIYRLDEVRGNYQWVKIGDIGDRMLFLNRIGGFSLRNNELPGFKGNSIYFMDHDLQSNSIVLCQHDLKNGTTEALPNFWGEGGTWIIPSFG</sequence>